<dbReference type="InterPro" id="IPR014001">
    <property type="entry name" value="Helicase_ATP-bd"/>
</dbReference>
<reference evidence="11 12" key="1">
    <citation type="submission" date="2016-10" db="EMBL/GenBank/DDBJ databases">
        <title>Reductive evolution of mitochondrial metabolism and differential evolution of invasion-related proteins in Cryptosporidium.</title>
        <authorList>
            <person name="Liu S."/>
            <person name="Roellig D.M."/>
            <person name="Guo Y."/>
            <person name="Li N."/>
            <person name="Frace M.A."/>
            <person name="Tang K."/>
            <person name="Zhang L."/>
            <person name="Feng Y."/>
            <person name="Xiao L."/>
        </authorList>
    </citation>
    <scope>NUCLEOTIDE SEQUENCE [LARGE SCALE GENOMIC DNA]</scope>
    <source>
        <strain evidence="11">30847</strain>
    </source>
</reference>
<keyword evidence="3 7" id="KW-0347">Helicase</keyword>
<dbReference type="GO" id="GO:0016787">
    <property type="term" value="F:hydrolase activity"/>
    <property type="evidence" value="ECO:0007669"/>
    <property type="project" value="UniProtKB-KW"/>
</dbReference>
<feature type="domain" description="DEAD-box RNA helicase Q" evidence="10">
    <location>
        <begin position="27"/>
        <end position="55"/>
    </location>
</feature>
<dbReference type="InterPro" id="IPR001650">
    <property type="entry name" value="Helicase_C-like"/>
</dbReference>
<evidence type="ECO:0000256" key="2">
    <source>
        <dbReference type="ARBA" id="ARBA00022801"/>
    </source>
</evidence>
<comment type="catalytic activity">
    <reaction evidence="7">
        <text>ATP + H2O = ADP + phosphate + H(+)</text>
        <dbReference type="Rhea" id="RHEA:13065"/>
        <dbReference type="ChEBI" id="CHEBI:15377"/>
        <dbReference type="ChEBI" id="CHEBI:15378"/>
        <dbReference type="ChEBI" id="CHEBI:30616"/>
        <dbReference type="ChEBI" id="CHEBI:43474"/>
        <dbReference type="ChEBI" id="CHEBI:456216"/>
        <dbReference type="EC" id="3.6.4.13"/>
    </reaction>
</comment>
<evidence type="ECO:0000313" key="11">
    <source>
        <dbReference type="EMBL" id="OII76257.1"/>
    </source>
</evidence>
<evidence type="ECO:0000313" key="12">
    <source>
        <dbReference type="Proteomes" id="UP000186804"/>
    </source>
</evidence>
<dbReference type="PROSITE" id="PS51192">
    <property type="entry name" value="HELICASE_ATP_BIND_1"/>
    <property type="match status" value="1"/>
</dbReference>
<gene>
    <name evidence="11" type="ORF">cand_006550</name>
</gene>
<dbReference type="GO" id="GO:0003723">
    <property type="term" value="F:RNA binding"/>
    <property type="evidence" value="ECO:0007669"/>
    <property type="project" value="UniProtKB-UniRule"/>
</dbReference>
<comment type="domain">
    <text evidence="7">The Q motif is unique to and characteristic of the DEAD box family of RNA helicases and controls ATP binding and hydrolysis.</text>
</comment>
<dbReference type="SUPFAM" id="SSF52540">
    <property type="entry name" value="P-loop containing nucleoside triphosphate hydrolases"/>
    <property type="match status" value="2"/>
</dbReference>
<dbReference type="InterPro" id="IPR014014">
    <property type="entry name" value="RNA_helicase_DEAD_Q_motif"/>
</dbReference>
<dbReference type="SMART" id="SM00490">
    <property type="entry name" value="HELICc"/>
    <property type="match status" value="1"/>
</dbReference>
<name>A0A1J4MPS1_9CRYT</name>
<dbReference type="OrthoDB" id="337625at2759"/>
<keyword evidence="2 7" id="KW-0378">Hydrolase</keyword>
<accession>A0A1J4MPS1</accession>
<evidence type="ECO:0000259" key="9">
    <source>
        <dbReference type="PROSITE" id="PS51194"/>
    </source>
</evidence>
<keyword evidence="12" id="KW-1185">Reference proteome</keyword>
<proteinExistence type="inferred from homology"/>
<dbReference type="GeneID" id="92364840"/>
<feature type="short sequence motif" description="Q motif" evidence="6">
    <location>
        <begin position="27"/>
        <end position="55"/>
    </location>
</feature>
<comment type="caution">
    <text evidence="11">The sequence shown here is derived from an EMBL/GenBank/DDBJ whole genome shotgun (WGS) entry which is preliminary data.</text>
</comment>
<organism evidence="11 12">
    <name type="scientific">Cryptosporidium andersoni</name>
    <dbReference type="NCBI Taxonomy" id="117008"/>
    <lineage>
        <taxon>Eukaryota</taxon>
        <taxon>Sar</taxon>
        <taxon>Alveolata</taxon>
        <taxon>Apicomplexa</taxon>
        <taxon>Conoidasida</taxon>
        <taxon>Coccidia</taxon>
        <taxon>Eucoccidiorida</taxon>
        <taxon>Eimeriorina</taxon>
        <taxon>Cryptosporidiidae</taxon>
        <taxon>Cryptosporidium</taxon>
    </lineage>
</organism>
<dbReference type="SMART" id="SM00487">
    <property type="entry name" value="DEXDc"/>
    <property type="match status" value="1"/>
</dbReference>
<dbReference type="GO" id="GO:0003724">
    <property type="term" value="F:RNA helicase activity"/>
    <property type="evidence" value="ECO:0007669"/>
    <property type="project" value="UniProtKB-EC"/>
</dbReference>
<dbReference type="PROSITE" id="PS51194">
    <property type="entry name" value="HELICASE_CTER"/>
    <property type="match status" value="1"/>
</dbReference>
<dbReference type="InterPro" id="IPR027417">
    <property type="entry name" value="P-loop_NTPase"/>
</dbReference>
<dbReference type="VEuPathDB" id="CryptoDB:cand_006550"/>
<evidence type="ECO:0000256" key="3">
    <source>
        <dbReference type="ARBA" id="ARBA00022806"/>
    </source>
</evidence>
<dbReference type="Proteomes" id="UP000186804">
    <property type="component" value="Unassembled WGS sequence"/>
</dbReference>
<comment type="function">
    <text evidence="7">RNA helicase.</text>
</comment>
<feature type="domain" description="Helicase C-terminal" evidence="9">
    <location>
        <begin position="362"/>
        <end position="508"/>
    </location>
</feature>
<protein>
    <recommendedName>
        <fullName evidence="7">ATP-dependent RNA helicase</fullName>
        <ecNumber evidence="7">3.6.4.13</ecNumber>
    </recommendedName>
</protein>
<keyword evidence="5 7" id="KW-0694">RNA-binding</keyword>
<evidence type="ECO:0000256" key="1">
    <source>
        <dbReference type="ARBA" id="ARBA00022741"/>
    </source>
</evidence>
<comment type="similarity">
    <text evidence="7">Belongs to the DEAD box helicase family.</text>
</comment>
<dbReference type="EC" id="3.6.4.13" evidence="7"/>
<feature type="domain" description="Helicase ATP-binding" evidence="8">
    <location>
        <begin position="58"/>
        <end position="257"/>
    </location>
</feature>
<dbReference type="AlphaFoldDB" id="A0A1J4MPS1"/>
<sequence length="635" mass="72600">MEHDNQKEDLKKFSMSDDILLPFKEEIRFTDFDLHSDLLEALLNNGYYHPSPVQYQVLIPGINGESLLVQAKSGTGKTLAFSLIMINRILNKLEDSSPKKDLCELLSISIAPTREICIQINQVVNSMISPHRQNTEYNSKYKIRAICCIGGTGILEDLKKFSEYGSVILTASPGRLLQLIADKSLICMKPEIFEKSLLCLTLDEADRLFEDCFYNQTREILKNCLVSRNVQFLGFSATFPPDTFQCLLSALNEADNSTSRVDGLNNKRQIKQIQLCSSFGYNPHSLENGEKSSCDAVYYKTVEFENETEDISETFLSISKKLDSPILKGLKFYIYDLYMSMIFDIDINEDNDYQIWSYQINSILDVLLRVPYRQAFVFANDNSLGYRIAGSLKNYGIPASYTSGRRSQTEREEILFALKSNDCRVVVCSDLFSRGIDISSIDLVINTDVPIDKETFIHRTGRAARYGQNGTIVCIPSHRHDFEMLQYITNQLGINLISFKEYKTEELLVFNNEQLKVNTKRYYPENLSEDLQTSILYNCTQQGNGETELSNMASNKSSIRELDKHEVSNNCCIHKINEDTLQIYTGMCTNYHSLEDVAAGETDYFKVISKIKSENLLGKKALLFVWRLHKMIWYS</sequence>
<dbReference type="CDD" id="cd00268">
    <property type="entry name" value="DEADc"/>
    <property type="match status" value="1"/>
</dbReference>
<keyword evidence="4 7" id="KW-0067">ATP-binding</keyword>
<dbReference type="RefSeq" id="XP_067068103.1">
    <property type="nucleotide sequence ID" value="XM_067210896.1"/>
</dbReference>
<evidence type="ECO:0000256" key="6">
    <source>
        <dbReference type="PROSITE-ProRule" id="PRU00552"/>
    </source>
</evidence>
<dbReference type="InterPro" id="IPR011545">
    <property type="entry name" value="DEAD/DEAH_box_helicase_dom"/>
</dbReference>
<dbReference type="Pfam" id="PF00270">
    <property type="entry name" value="DEAD"/>
    <property type="match status" value="1"/>
</dbReference>
<dbReference type="InterPro" id="IPR044742">
    <property type="entry name" value="DEAD/DEAH_RhlB"/>
</dbReference>
<evidence type="ECO:0000259" key="10">
    <source>
        <dbReference type="PROSITE" id="PS51195"/>
    </source>
</evidence>
<evidence type="ECO:0000256" key="5">
    <source>
        <dbReference type="ARBA" id="ARBA00022884"/>
    </source>
</evidence>
<dbReference type="PANTHER" id="PTHR24031">
    <property type="entry name" value="RNA HELICASE"/>
    <property type="match status" value="1"/>
</dbReference>
<dbReference type="PROSITE" id="PS51195">
    <property type="entry name" value="Q_MOTIF"/>
    <property type="match status" value="1"/>
</dbReference>
<dbReference type="CDD" id="cd18787">
    <property type="entry name" value="SF2_C_DEAD"/>
    <property type="match status" value="1"/>
</dbReference>
<dbReference type="GO" id="GO:0005524">
    <property type="term" value="F:ATP binding"/>
    <property type="evidence" value="ECO:0007669"/>
    <property type="project" value="UniProtKB-UniRule"/>
</dbReference>
<evidence type="ECO:0000259" key="8">
    <source>
        <dbReference type="PROSITE" id="PS51192"/>
    </source>
</evidence>
<dbReference type="Gene3D" id="3.40.50.300">
    <property type="entry name" value="P-loop containing nucleotide triphosphate hydrolases"/>
    <property type="match status" value="2"/>
</dbReference>
<dbReference type="EMBL" id="LRBS01000067">
    <property type="protein sequence ID" value="OII76257.1"/>
    <property type="molecule type" value="Genomic_DNA"/>
</dbReference>
<evidence type="ECO:0000256" key="7">
    <source>
        <dbReference type="RuleBase" id="RU365068"/>
    </source>
</evidence>
<keyword evidence="1 7" id="KW-0547">Nucleotide-binding</keyword>
<dbReference type="Pfam" id="PF00271">
    <property type="entry name" value="Helicase_C"/>
    <property type="match status" value="1"/>
</dbReference>
<evidence type="ECO:0000256" key="4">
    <source>
        <dbReference type="ARBA" id="ARBA00022840"/>
    </source>
</evidence>